<protein>
    <submittedName>
        <fullName evidence="1">Pyrimidine 5'-nucleotidase</fullName>
    </submittedName>
</protein>
<dbReference type="NCBIfam" id="TIGR01509">
    <property type="entry name" value="HAD-SF-IA-v3"/>
    <property type="match status" value="1"/>
</dbReference>
<sequence>MRTVNQPQPEPLWLFDLDNTLHNASAAIFPLIDRLMQESIEQLLQVDANTADYLRQRYWQQYGATLIGLVKHHGVCAEDFLRRSHDFAISEHLQSEPYLAQHLTQLSGRKVILTNAPANYAFRVLQALGITHQFERVFSIEDMQRQQRFRPKPSRALMQQVVTELQHAPEHTIFVDDTLRNLKAAYALGMKTVHFAHPATPFSSRYAGRSAYVDLRVQSIKELSARYHLLY</sequence>
<dbReference type="SUPFAM" id="SSF56784">
    <property type="entry name" value="HAD-like"/>
    <property type="match status" value="1"/>
</dbReference>
<dbReference type="SFLD" id="SFLDG01129">
    <property type="entry name" value="C1.5:_HAD__Beta-PGM__Phosphata"/>
    <property type="match status" value="1"/>
</dbReference>
<reference evidence="2" key="1">
    <citation type="journal article" date="2019" name="Int. J. Syst. Evol. Microbiol.">
        <title>The Global Catalogue of Microorganisms (GCM) 10K type strain sequencing project: providing services to taxonomists for standard genome sequencing and annotation.</title>
        <authorList>
            <consortium name="The Broad Institute Genomics Platform"/>
            <consortium name="The Broad Institute Genome Sequencing Center for Infectious Disease"/>
            <person name="Wu L."/>
            <person name="Ma J."/>
        </authorList>
    </citation>
    <scope>NUCLEOTIDE SEQUENCE [LARGE SCALE GENOMIC DNA]</scope>
    <source>
        <strain evidence="2">JCM 18423</strain>
    </source>
</reference>
<gene>
    <name evidence="1" type="ORF">GCM10023337_14360</name>
</gene>
<evidence type="ECO:0000313" key="1">
    <source>
        <dbReference type="EMBL" id="GAA5090276.1"/>
    </source>
</evidence>
<dbReference type="SFLD" id="SFLDS00003">
    <property type="entry name" value="Haloacid_Dehalogenase"/>
    <property type="match status" value="1"/>
</dbReference>
<comment type="caution">
    <text evidence="1">The sequence shown here is derived from an EMBL/GenBank/DDBJ whole genome shotgun (WGS) entry which is preliminary data.</text>
</comment>
<dbReference type="InterPro" id="IPR052791">
    <property type="entry name" value="SSM1_domain"/>
</dbReference>
<dbReference type="SFLD" id="SFLDG01132">
    <property type="entry name" value="C1.5.3:_5'-Nucleotidase_Like"/>
    <property type="match status" value="1"/>
</dbReference>
<dbReference type="RefSeq" id="WP_260650229.1">
    <property type="nucleotide sequence ID" value="NZ_BAABKD010000009.1"/>
</dbReference>
<dbReference type="InterPro" id="IPR006439">
    <property type="entry name" value="HAD-SF_hydro_IA"/>
</dbReference>
<proteinExistence type="predicted"/>
<dbReference type="InterPro" id="IPR023214">
    <property type="entry name" value="HAD_sf"/>
</dbReference>
<dbReference type="NCBIfam" id="TIGR01993">
    <property type="entry name" value="Pyr-5-nucltdase"/>
    <property type="match status" value="1"/>
</dbReference>
<dbReference type="PANTHER" id="PTHR47438">
    <property type="entry name" value="PHOSPHATE METABOLISM PROTEIN 8-RELATED"/>
    <property type="match status" value="1"/>
</dbReference>
<name>A0ABP9M5V5_9BURK</name>
<accession>A0ABP9M5V5</accession>
<organism evidence="1 2">
    <name type="scientific">Paenalcaligenes hermetiae</name>
    <dbReference type="NCBI Taxonomy" id="1157987"/>
    <lineage>
        <taxon>Bacteria</taxon>
        <taxon>Pseudomonadati</taxon>
        <taxon>Pseudomonadota</taxon>
        <taxon>Betaproteobacteria</taxon>
        <taxon>Burkholderiales</taxon>
        <taxon>Alcaligenaceae</taxon>
        <taxon>Paenalcaligenes</taxon>
    </lineage>
</organism>
<evidence type="ECO:0000313" key="2">
    <source>
        <dbReference type="Proteomes" id="UP001500227"/>
    </source>
</evidence>
<keyword evidence="2" id="KW-1185">Reference proteome</keyword>
<dbReference type="Pfam" id="PF00702">
    <property type="entry name" value="Hydrolase"/>
    <property type="match status" value="1"/>
</dbReference>
<dbReference type="Proteomes" id="UP001500227">
    <property type="component" value="Unassembled WGS sequence"/>
</dbReference>
<dbReference type="InterPro" id="IPR010237">
    <property type="entry name" value="Pyr-5-nucltdase"/>
</dbReference>
<dbReference type="PANTHER" id="PTHR47438:SF1">
    <property type="entry name" value="PHOSPHATE METABOLISM PROTEIN 8-RELATED"/>
    <property type="match status" value="1"/>
</dbReference>
<dbReference type="EMBL" id="BAABKD010000009">
    <property type="protein sequence ID" value="GAA5090276.1"/>
    <property type="molecule type" value="Genomic_DNA"/>
</dbReference>
<dbReference type="Gene3D" id="3.40.50.1000">
    <property type="entry name" value="HAD superfamily/HAD-like"/>
    <property type="match status" value="1"/>
</dbReference>
<dbReference type="Gene3D" id="1.10.150.450">
    <property type="match status" value="1"/>
</dbReference>
<dbReference type="InterPro" id="IPR036412">
    <property type="entry name" value="HAD-like_sf"/>
</dbReference>